<dbReference type="EC" id="2.4.2.14" evidence="3 8"/>
<keyword evidence="7" id="KW-0315">Glutamine amidotransferase</keyword>
<dbReference type="InterPro" id="IPR017932">
    <property type="entry name" value="GATase_2_dom"/>
</dbReference>
<name>A0AAN8RG78_9PEZI</name>
<feature type="active site" description="Nucleophile" evidence="9">
    <location>
        <position position="2"/>
    </location>
</feature>
<dbReference type="PANTHER" id="PTHR11907">
    <property type="entry name" value="AMIDOPHOSPHORIBOSYLTRANSFERASE"/>
    <property type="match status" value="1"/>
</dbReference>
<dbReference type="SUPFAM" id="SSF56235">
    <property type="entry name" value="N-terminal nucleophile aminohydrolases (Ntn hydrolases)"/>
    <property type="match status" value="1"/>
</dbReference>
<evidence type="ECO:0000256" key="8">
    <source>
        <dbReference type="PIRNR" id="PIRNR000485"/>
    </source>
</evidence>
<feature type="binding site" evidence="10">
    <location>
        <position position="375"/>
    </location>
    <ligand>
        <name>Mg(2+)</name>
        <dbReference type="ChEBI" id="CHEBI:18420"/>
    </ligand>
</feature>
<feature type="binding site" evidence="10">
    <location>
        <position position="374"/>
    </location>
    <ligand>
        <name>Mg(2+)</name>
        <dbReference type="ChEBI" id="CHEBI:18420"/>
    </ligand>
</feature>
<comment type="pathway">
    <text evidence="1 8">Purine metabolism; IMP biosynthesis via de novo pathway; N(1)-(5-phospho-D-ribosyl)glycinamide from 5-phospho-alpha-D-ribose 1-diphosphate: step 1/2.</text>
</comment>
<dbReference type="Gene3D" id="3.60.20.10">
    <property type="entry name" value="Glutamine Phosphoribosylpyrophosphate, subunit 1, domain 1"/>
    <property type="match status" value="1"/>
</dbReference>
<evidence type="ECO:0000256" key="5">
    <source>
        <dbReference type="ARBA" id="ARBA00022679"/>
    </source>
</evidence>
<dbReference type="EMBL" id="JAVHNR010000001">
    <property type="protein sequence ID" value="KAK6356459.1"/>
    <property type="molecule type" value="Genomic_DNA"/>
</dbReference>
<keyword evidence="6 8" id="KW-0658">Purine biosynthesis</keyword>
<dbReference type="Gene3D" id="3.40.50.2020">
    <property type="match status" value="1"/>
</dbReference>
<comment type="caution">
    <text evidence="12">The sequence shown here is derived from an EMBL/GenBank/DDBJ whole genome shotgun (WGS) entry which is preliminary data.</text>
</comment>
<evidence type="ECO:0000313" key="12">
    <source>
        <dbReference type="EMBL" id="KAK6356459.1"/>
    </source>
</evidence>
<dbReference type="GO" id="GO:0046872">
    <property type="term" value="F:metal ion binding"/>
    <property type="evidence" value="ECO:0007669"/>
    <property type="project" value="UniProtKB-KW"/>
</dbReference>
<evidence type="ECO:0000256" key="9">
    <source>
        <dbReference type="PIRSR" id="PIRSR000485-1"/>
    </source>
</evidence>
<dbReference type="AlphaFoldDB" id="A0AAN8RG78"/>
<dbReference type="CDD" id="cd00715">
    <property type="entry name" value="GPATase_N"/>
    <property type="match status" value="1"/>
</dbReference>
<accession>A0AAN8RG78</accession>
<sequence length="556" mass="60593">MCGILGILLADMNGSAAYELHEALYLLQHRGQDACGIATCAHGGRIFQCKGNGMASRVFQDGSRITELPGFMGLGHLRYPTAGSSANSEAQPFYVNSPYGICFAHNGNLINAAELRKYLDEEVHRHINTDSDSEVMLNIFASALQETGKFRVNEEDIFNSLKAIYSRCKGAFACTAMLAGFGIIGFRDQYGIRPLVIGEKQNPNGGFDYMLASESVALDILGYGNVRDVQPGEAVFIKKGAKPVFRQVCPQVAFTPDIFEFVYFARPDSVIDKISVQTARLKMGEVLAETVVSILGEQAVKEIDAVIPIPETSNTSASALADQLNLPYVQGFVKNRYVFRTFIMPGQSSRTSAVRRKLHAMTTEFQGRNVLLVDDSIVRGTTSREIVRMAREAGAKKVYLASCAPPIRNAHIYGIDLADRKELVAFNRSKSQVAQEIGADEVIYQTLPNLIKACASINPSIKNFEVGVFNGEYVTGCDPAYFKHLEDLRGEKSKAKRKEAAMQAVNAGVATKDDVGLVLETGQAANGHPVVNGTAAKIQQPSPNDVSLHNIYENGR</sequence>
<dbReference type="GO" id="GO:0004044">
    <property type="term" value="F:amidophosphoribosyltransferase activity"/>
    <property type="evidence" value="ECO:0007669"/>
    <property type="project" value="UniProtKB-EC"/>
</dbReference>
<dbReference type="CDD" id="cd06223">
    <property type="entry name" value="PRTases_typeI"/>
    <property type="match status" value="1"/>
</dbReference>
<comment type="similarity">
    <text evidence="2 8">In the C-terminal section; belongs to the purine/pyrimidine phosphoribosyltransferase family.</text>
</comment>
<dbReference type="PIRSF" id="PIRSF000485">
    <property type="entry name" value="Amd_phspho_trans"/>
    <property type="match status" value="1"/>
</dbReference>
<reference evidence="12 13" key="1">
    <citation type="submission" date="2019-10" db="EMBL/GenBank/DDBJ databases">
        <authorList>
            <person name="Palmer J.M."/>
        </authorList>
    </citation>
    <scope>NUCLEOTIDE SEQUENCE [LARGE SCALE GENOMIC DNA]</scope>
    <source>
        <strain evidence="12 13">TWF718</strain>
    </source>
</reference>
<evidence type="ECO:0000259" key="11">
    <source>
        <dbReference type="PROSITE" id="PS51278"/>
    </source>
</evidence>
<keyword evidence="13" id="KW-1185">Reference proteome</keyword>
<dbReference type="InterPro" id="IPR005854">
    <property type="entry name" value="PurF"/>
</dbReference>
<feature type="domain" description="Glutamine amidotransferase type-2" evidence="11">
    <location>
        <begin position="2"/>
        <end position="240"/>
    </location>
</feature>
<comment type="cofactor">
    <cofactor evidence="10">
        <name>Mg(2+)</name>
        <dbReference type="ChEBI" id="CHEBI:18420"/>
    </cofactor>
    <text evidence="10">Binds 1 Mg(2+) ion per subunit.</text>
</comment>
<dbReference type="SUPFAM" id="SSF53271">
    <property type="entry name" value="PRTase-like"/>
    <property type="match status" value="1"/>
</dbReference>
<evidence type="ECO:0000256" key="10">
    <source>
        <dbReference type="PIRSR" id="PIRSR000485-2"/>
    </source>
</evidence>
<evidence type="ECO:0000256" key="2">
    <source>
        <dbReference type="ARBA" id="ARBA00010138"/>
    </source>
</evidence>
<dbReference type="InterPro" id="IPR029055">
    <property type="entry name" value="Ntn_hydrolases_N"/>
</dbReference>
<dbReference type="Pfam" id="PF00156">
    <property type="entry name" value="Pribosyltran"/>
    <property type="match status" value="1"/>
</dbReference>
<keyword evidence="10" id="KW-0479">Metal-binding</keyword>
<evidence type="ECO:0000256" key="7">
    <source>
        <dbReference type="ARBA" id="ARBA00022962"/>
    </source>
</evidence>
<keyword evidence="10" id="KW-0460">Magnesium</keyword>
<evidence type="ECO:0000313" key="13">
    <source>
        <dbReference type="Proteomes" id="UP001313282"/>
    </source>
</evidence>
<dbReference type="InterPro" id="IPR029057">
    <property type="entry name" value="PRTase-like"/>
</dbReference>
<dbReference type="InterPro" id="IPR035584">
    <property type="entry name" value="PurF_N"/>
</dbReference>
<dbReference type="Pfam" id="PF13522">
    <property type="entry name" value="GATase_6"/>
    <property type="match status" value="1"/>
</dbReference>
<proteinExistence type="inferred from homology"/>
<evidence type="ECO:0000256" key="3">
    <source>
        <dbReference type="ARBA" id="ARBA00011941"/>
    </source>
</evidence>
<evidence type="ECO:0000256" key="4">
    <source>
        <dbReference type="ARBA" id="ARBA00022676"/>
    </source>
</evidence>
<dbReference type="HAMAP" id="MF_01931">
    <property type="entry name" value="PurF"/>
    <property type="match status" value="1"/>
</dbReference>
<comment type="catalytic activity">
    <reaction evidence="8">
        <text>5-phospho-beta-D-ribosylamine + L-glutamate + diphosphate = 5-phospho-alpha-D-ribose 1-diphosphate + L-glutamine + H2O</text>
        <dbReference type="Rhea" id="RHEA:14905"/>
        <dbReference type="ChEBI" id="CHEBI:15377"/>
        <dbReference type="ChEBI" id="CHEBI:29985"/>
        <dbReference type="ChEBI" id="CHEBI:33019"/>
        <dbReference type="ChEBI" id="CHEBI:58017"/>
        <dbReference type="ChEBI" id="CHEBI:58359"/>
        <dbReference type="ChEBI" id="CHEBI:58681"/>
        <dbReference type="EC" id="2.4.2.14"/>
    </reaction>
</comment>
<dbReference type="GO" id="GO:0009113">
    <property type="term" value="P:purine nucleobase biosynthetic process"/>
    <property type="evidence" value="ECO:0007669"/>
    <property type="project" value="InterPro"/>
</dbReference>
<dbReference type="NCBIfam" id="TIGR01134">
    <property type="entry name" value="purF"/>
    <property type="match status" value="1"/>
</dbReference>
<keyword evidence="4 8" id="KW-0328">Glycosyltransferase</keyword>
<feature type="binding site" evidence="10">
    <location>
        <position position="312"/>
    </location>
    <ligand>
        <name>Mg(2+)</name>
        <dbReference type="ChEBI" id="CHEBI:18420"/>
    </ligand>
</feature>
<gene>
    <name evidence="12" type="primary">ADE4</name>
    <name evidence="12" type="ORF">TWF718_000818</name>
</gene>
<evidence type="ECO:0000256" key="1">
    <source>
        <dbReference type="ARBA" id="ARBA00005209"/>
    </source>
</evidence>
<organism evidence="12 13">
    <name type="scientific">Orbilia javanica</name>
    <dbReference type="NCBI Taxonomy" id="47235"/>
    <lineage>
        <taxon>Eukaryota</taxon>
        <taxon>Fungi</taxon>
        <taxon>Dikarya</taxon>
        <taxon>Ascomycota</taxon>
        <taxon>Pezizomycotina</taxon>
        <taxon>Orbiliomycetes</taxon>
        <taxon>Orbiliales</taxon>
        <taxon>Orbiliaceae</taxon>
        <taxon>Orbilia</taxon>
    </lineage>
</organism>
<protein>
    <recommendedName>
        <fullName evidence="3 8">Amidophosphoribosyltransferase</fullName>
        <shortName evidence="8">ATase</shortName>
        <ecNumber evidence="3 8">2.4.2.14</ecNumber>
    </recommendedName>
    <alternativeName>
        <fullName evidence="8">Glutamine phosphoribosylpyrophosphate amidotransferase</fullName>
    </alternativeName>
</protein>
<dbReference type="InterPro" id="IPR000836">
    <property type="entry name" value="PRTase_dom"/>
</dbReference>
<keyword evidence="5 8" id="KW-0808">Transferase</keyword>
<evidence type="ECO:0000256" key="6">
    <source>
        <dbReference type="ARBA" id="ARBA00022755"/>
    </source>
</evidence>
<dbReference type="PROSITE" id="PS51278">
    <property type="entry name" value="GATASE_TYPE_2"/>
    <property type="match status" value="1"/>
</dbReference>
<dbReference type="Proteomes" id="UP001313282">
    <property type="component" value="Unassembled WGS sequence"/>
</dbReference>
<dbReference type="GO" id="GO:0006164">
    <property type="term" value="P:purine nucleotide biosynthetic process"/>
    <property type="evidence" value="ECO:0007669"/>
    <property type="project" value="UniProtKB-KW"/>
</dbReference>